<dbReference type="SUPFAM" id="SSF52172">
    <property type="entry name" value="CheY-like"/>
    <property type="match status" value="1"/>
</dbReference>
<dbReference type="InterPro" id="IPR050595">
    <property type="entry name" value="Bact_response_regulator"/>
</dbReference>
<dbReference type="EMBL" id="KZ826360">
    <property type="protein sequence ID" value="PYI05253.1"/>
    <property type="molecule type" value="Genomic_DNA"/>
</dbReference>
<dbReference type="SMART" id="SM00448">
    <property type="entry name" value="REC"/>
    <property type="match status" value="1"/>
</dbReference>
<evidence type="ECO:0000256" key="4">
    <source>
        <dbReference type="PROSITE-ProRule" id="PRU00169"/>
    </source>
</evidence>
<dbReference type="STRING" id="1448318.A0A319FEZ3"/>
<dbReference type="Gene3D" id="3.40.50.2300">
    <property type="match status" value="1"/>
</dbReference>
<dbReference type="AlphaFoldDB" id="A0A319FEZ3"/>
<dbReference type="VEuPathDB" id="FungiDB:BO78DRAFT_398389"/>
<evidence type="ECO:0000313" key="6">
    <source>
        <dbReference type="EMBL" id="PYI05253.1"/>
    </source>
</evidence>
<protein>
    <recommendedName>
        <fullName evidence="3">Stress response regulator protein 1</fullName>
    </recommendedName>
</protein>
<feature type="domain" description="Response regulatory" evidence="5">
    <location>
        <begin position="2"/>
        <end position="126"/>
    </location>
</feature>
<organism evidence="6 7">
    <name type="scientific">Aspergillus sclerotiicarbonarius (strain CBS 121057 / IBT 28362)</name>
    <dbReference type="NCBI Taxonomy" id="1448318"/>
    <lineage>
        <taxon>Eukaryota</taxon>
        <taxon>Fungi</taxon>
        <taxon>Dikarya</taxon>
        <taxon>Ascomycota</taxon>
        <taxon>Pezizomycotina</taxon>
        <taxon>Eurotiomycetes</taxon>
        <taxon>Eurotiomycetidae</taxon>
        <taxon>Eurotiales</taxon>
        <taxon>Aspergillaceae</taxon>
        <taxon>Aspergillus</taxon>
        <taxon>Aspergillus subgen. Circumdati</taxon>
    </lineage>
</organism>
<dbReference type="InterPro" id="IPR001789">
    <property type="entry name" value="Sig_transdc_resp-reg_receiver"/>
</dbReference>
<dbReference type="PANTHER" id="PTHR44591">
    <property type="entry name" value="STRESS RESPONSE REGULATOR PROTEIN 1"/>
    <property type="match status" value="1"/>
</dbReference>
<dbReference type="PROSITE" id="PS50110">
    <property type="entry name" value="RESPONSE_REGULATORY"/>
    <property type="match status" value="1"/>
</dbReference>
<dbReference type="CDD" id="cd17546">
    <property type="entry name" value="REC_hyHK_CKI1_RcsC-like"/>
    <property type="match status" value="1"/>
</dbReference>
<feature type="modified residue" description="4-aspartylphosphate" evidence="4">
    <location>
        <position position="53"/>
    </location>
</feature>
<dbReference type="OrthoDB" id="60033at2759"/>
<dbReference type="GO" id="GO:0000160">
    <property type="term" value="P:phosphorelay signal transduction system"/>
    <property type="evidence" value="ECO:0007669"/>
    <property type="project" value="InterPro"/>
</dbReference>
<keyword evidence="1 4" id="KW-0597">Phosphoprotein</keyword>
<evidence type="ECO:0000256" key="3">
    <source>
        <dbReference type="ARBA" id="ARBA00040436"/>
    </source>
</evidence>
<dbReference type="Pfam" id="PF00072">
    <property type="entry name" value="Response_reg"/>
    <property type="match status" value="1"/>
</dbReference>
<reference evidence="6 7" key="1">
    <citation type="submission" date="2018-02" db="EMBL/GenBank/DDBJ databases">
        <title>The genomes of Aspergillus section Nigri reveals drivers in fungal speciation.</title>
        <authorList>
            <consortium name="DOE Joint Genome Institute"/>
            <person name="Vesth T.C."/>
            <person name="Nybo J."/>
            <person name="Theobald S."/>
            <person name="Brandl J."/>
            <person name="Frisvad J.C."/>
            <person name="Nielsen K.F."/>
            <person name="Lyhne E.K."/>
            <person name="Kogle M.E."/>
            <person name="Kuo A."/>
            <person name="Riley R."/>
            <person name="Clum A."/>
            <person name="Nolan M."/>
            <person name="Lipzen A."/>
            <person name="Salamov A."/>
            <person name="Henrissat B."/>
            <person name="Wiebenga A."/>
            <person name="De vries R.P."/>
            <person name="Grigoriev I.V."/>
            <person name="Mortensen U.H."/>
            <person name="Andersen M.R."/>
            <person name="Baker S.E."/>
        </authorList>
    </citation>
    <scope>NUCLEOTIDE SEQUENCE [LARGE SCALE GENOMIC DNA]</scope>
    <source>
        <strain evidence="6 7">CBS 121057</strain>
    </source>
</reference>
<dbReference type="PANTHER" id="PTHR44591:SF23">
    <property type="entry name" value="CHEY SUBFAMILY"/>
    <property type="match status" value="1"/>
</dbReference>
<keyword evidence="7" id="KW-1185">Reference proteome</keyword>
<evidence type="ECO:0000256" key="1">
    <source>
        <dbReference type="ARBA" id="ARBA00022553"/>
    </source>
</evidence>
<proteinExistence type="predicted"/>
<dbReference type="Proteomes" id="UP000248423">
    <property type="component" value="Unassembled WGS sequence"/>
</dbReference>
<evidence type="ECO:0000256" key="2">
    <source>
        <dbReference type="ARBA" id="ARBA00037668"/>
    </source>
</evidence>
<name>A0A319FEZ3_ASPSB</name>
<comment type="function">
    <text evidence="2">Required for stress adaptation, morphogenesis and virulence.</text>
</comment>
<evidence type="ECO:0000259" key="5">
    <source>
        <dbReference type="PROSITE" id="PS50110"/>
    </source>
</evidence>
<sequence length="157" mass="17873">MHILIVAHSEIDRHLLRKMCERLGCTVSTVDHGPRALDFLSNPCQRPDLILIDVVDPIMSGPQVTHILRTQPPFTTDAKLQNTPIIGLLEWPGTRGLSEDQRFGFSDFISKPARISHLRSQLRFWARKEIIPPAGLHGQPDILMRLRRGHRGPRSRI</sequence>
<dbReference type="InterPro" id="IPR011006">
    <property type="entry name" value="CheY-like_superfamily"/>
</dbReference>
<gene>
    <name evidence="6" type="ORF">BO78DRAFT_398389</name>
</gene>
<accession>A0A319FEZ3</accession>
<evidence type="ECO:0000313" key="7">
    <source>
        <dbReference type="Proteomes" id="UP000248423"/>
    </source>
</evidence>